<dbReference type="AlphaFoldDB" id="A0A9C6X422"/>
<dbReference type="GO" id="GO:0098978">
    <property type="term" value="C:glutamatergic synapse"/>
    <property type="evidence" value="ECO:0007669"/>
    <property type="project" value="TreeGrafter"/>
</dbReference>
<feature type="compositionally biased region" description="Polar residues" evidence="3">
    <location>
        <begin position="118"/>
        <end position="140"/>
    </location>
</feature>
<dbReference type="PANTHER" id="PTHR12353">
    <property type="entry name" value="DISKS LARGE-ASSOCIATED PROTEIN DAP SAP90/PSD-95-ASSOCIATED PROTEIN"/>
    <property type="match status" value="1"/>
</dbReference>
<evidence type="ECO:0000313" key="4">
    <source>
        <dbReference type="Proteomes" id="UP000504606"/>
    </source>
</evidence>
<dbReference type="InterPro" id="IPR005026">
    <property type="entry name" value="SAPAP"/>
</dbReference>
<evidence type="ECO:0000256" key="2">
    <source>
        <dbReference type="SAM" id="Coils"/>
    </source>
</evidence>
<feature type="region of interest" description="Disordered" evidence="3">
    <location>
        <begin position="708"/>
        <end position="792"/>
    </location>
</feature>
<proteinExistence type="inferred from homology"/>
<keyword evidence="4" id="KW-1185">Reference proteome</keyword>
<dbReference type="GO" id="GO:0023052">
    <property type="term" value="P:signaling"/>
    <property type="evidence" value="ECO:0007669"/>
    <property type="project" value="InterPro"/>
</dbReference>
<feature type="region of interest" description="Disordered" evidence="3">
    <location>
        <begin position="113"/>
        <end position="140"/>
    </location>
</feature>
<evidence type="ECO:0000256" key="3">
    <source>
        <dbReference type="SAM" id="MobiDB-lite"/>
    </source>
</evidence>
<dbReference type="KEGG" id="foc:113210056"/>
<feature type="compositionally biased region" description="Polar residues" evidence="3">
    <location>
        <begin position="492"/>
        <end position="501"/>
    </location>
</feature>
<evidence type="ECO:0000313" key="5">
    <source>
        <dbReference type="RefSeq" id="XP_052128763.1"/>
    </source>
</evidence>
<feature type="compositionally biased region" description="Low complexity" evidence="3">
    <location>
        <begin position="462"/>
        <end position="486"/>
    </location>
</feature>
<evidence type="ECO:0000256" key="1">
    <source>
        <dbReference type="ARBA" id="ARBA00008839"/>
    </source>
</evidence>
<dbReference type="OrthoDB" id="10036956at2759"/>
<dbReference type="PANTHER" id="PTHR12353:SF31">
    <property type="entry name" value="LD44824P"/>
    <property type="match status" value="1"/>
</dbReference>
<dbReference type="Proteomes" id="UP000504606">
    <property type="component" value="Unplaced"/>
</dbReference>
<dbReference type="GeneID" id="113210056"/>
<organism evidence="4 5">
    <name type="scientific">Frankliniella occidentalis</name>
    <name type="common">Western flower thrips</name>
    <name type="synonym">Euthrips occidentalis</name>
    <dbReference type="NCBI Taxonomy" id="133901"/>
    <lineage>
        <taxon>Eukaryota</taxon>
        <taxon>Metazoa</taxon>
        <taxon>Ecdysozoa</taxon>
        <taxon>Arthropoda</taxon>
        <taxon>Hexapoda</taxon>
        <taxon>Insecta</taxon>
        <taxon>Pterygota</taxon>
        <taxon>Neoptera</taxon>
        <taxon>Paraneoptera</taxon>
        <taxon>Thysanoptera</taxon>
        <taxon>Terebrantia</taxon>
        <taxon>Thripoidea</taxon>
        <taxon>Thripidae</taxon>
        <taxon>Frankliniella</taxon>
    </lineage>
</organism>
<feature type="region of interest" description="Disordered" evidence="3">
    <location>
        <begin position="422"/>
        <end position="501"/>
    </location>
</feature>
<feature type="region of interest" description="Disordered" evidence="3">
    <location>
        <begin position="79"/>
        <end position="101"/>
    </location>
</feature>
<name>A0A9C6X422_FRAOC</name>
<dbReference type="Pfam" id="PF03359">
    <property type="entry name" value="GKAP"/>
    <property type="match status" value="1"/>
</dbReference>
<reference evidence="5" key="1">
    <citation type="submission" date="2025-08" db="UniProtKB">
        <authorList>
            <consortium name="RefSeq"/>
        </authorList>
    </citation>
    <scope>IDENTIFICATION</scope>
    <source>
        <tissue evidence="5">Whole organism</tissue>
    </source>
</reference>
<sequence length="792" mass="86482">MGFCATMGRRRSNKILHWRKRWSHSGLESWWQTSFWTSPSRPLSLATMSVTLMAASCDSIGTCSLDVDAESLSDSLVESTQVESSHNHHNTGEPRANAPSLSEQTLHSLLLSAGTNGGQNLNNSDKSQTNFSSPSPTNAKKPSYLNLACSISGYGGITTYDSKLREGFRSRDHSPGKLVGIQNGSREVSPARGLSAGIPNSGNYLTAPNSGRLCWTPSPVGGQVSSKTTMKNISPTFGAGQRINGSNGADQTDATGNFNAKRISDQRNRWLESTLSPSEKKDYQSVVSVFETKSGKHGLTTETSVETRYEVSSRSQSTVVSSTTVISSNAIPQNYSNHFRTERIVPIAVGGDTLDRHASMSDKKVYTNGSALHNTPVSTKSFIQQRIERLYGPCSLAQGFFHRSHKNPSALPPSFLGTNGLGCQVKLEGEPNLDKPQSSPELPVLRHLRPEFRDQLTVAPRRSLGTRSSNGSSPSNSVVTKSTSSNGKEEYVSTSPSILQRSTESIADLQPAAPEVVLPQQSPSNSPMTKVDETVVNELESKSVPNVHFSQDQLQPQPSKITEEHVSSAVSAVSKELPKEDEKEENAGHKFLKIRQQTIEKLLVLAEKAEKEIEASGKDGNAILSEEALGHLRAAAGKARLLVTQKMVQFEGLCRKCINQRSDEQFPTTAQDLQGFWDMLLLQVDEVHNTFQRLDKLRAVGWCEDKLTSEDQSKSSDSSGPRTPASKRTPRTPKSVSSSAKSAEAAALRKQREEDRRKLMEQRRRELKQKQQSEQNPASSGETVEIFGAQSS</sequence>
<feature type="coiled-coil region" evidence="2">
    <location>
        <begin position="592"/>
        <end position="619"/>
    </location>
</feature>
<feature type="compositionally biased region" description="Polar residues" evidence="3">
    <location>
        <begin position="243"/>
        <end position="256"/>
    </location>
</feature>
<dbReference type="GO" id="GO:0099572">
    <property type="term" value="C:postsynaptic specialization"/>
    <property type="evidence" value="ECO:0007669"/>
    <property type="project" value="TreeGrafter"/>
</dbReference>
<feature type="region of interest" description="Disordered" evidence="3">
    <location>
        <begin position="168"/>
        <end position="191"/>
    </location>
</feature>
<feature type="region of interest" description="Disordered" evidence="3">
    <location>
        <begin position="237"/>
        <end position="256"/>
    </location>
</feature>
<accession>A0A9C6X422</accession>
<protein>
    <submittedName>
        <fullName evidence="5">Disks large-associated protein 4 isoform X1</fullName>
    </submittedName>
</protein>
<dbReference type="RefSeq" id="XP_052128763.1">
    <property type="nucleotide sequence ID" value="XM_052272803.1"/>
</dbReference>
<dbReference type="GO" id="GO:0060090">
    <property type="term" value="F:molecular adaptor activity"/>
    <property type="evidence" value="ECO:0007669"/>
    <property type="project" value="TreeGrafter"/>
</dbReference>
<gene>
    <name evidence="5" type="primary">LOC113210056</name>
</gene>
<feature type="compositionally biased region" description="Basic and acidic residues" evidence="3">
    <location>
        <begin position="750"/>
        <end position="771"/>
    </location>
</feature>
<keyword evidence="2" id="KW-0175">Coiled coil</keyword>
<comment type="similarity">
    <text evidence="1">Belongs to the SAPAP family.</text>
</comment>
<feature type="compositionally biased region" description="Low complexity" evidence="3">
    <location>
        <begin position="735"/>
        <end position="746"/>
    </location>
</feature>